<dbReference type="Gene3D" id="1.10.10.60">
    <property type="entry name" value="Homeodomain-like"/>
    <property type="match status" value="1"/>
</dbReference>
<evidence type="ECO:0000313" key="8">
    <source>
        <dbReference type="Proteomes" id="UP000267077"/>
    </source>
</evidence>
<dbReference type="PANTHER" id="PTHR30055">
    <property type="entry name" value="HTH-TYPE TRANSCRIPTIONAL REGULATOR RUTR"/>
    <property type="match status" value="1"/>
</dbReference>
<dbReference type="FunFam" id="1.10.10.60:FF:000141">
    <property type="entry name" value="TetR family transcriptional regulator"/>
    <property type="match status" value="1"/>
</dbReference>
<dbReference type="InterPro" id="IPR050109">
    <property type="entry name" value="HTH-type_TetR-like_transc_reg"/>
</dbReference>
<feature type="compositionally biased region" description="Polar residues" evidence="5">
    <location>
        <begin position="15"/>
        <end position="25"/>
    </location>
</feature>
<feature type="DNA-binding region" description="H-T-H motif" evidence="4">
    <location>
        <begin position="50"/>
        <end position="69"/>
    </location>
</feature>
<dbReference type="OrthoDB" id="8535430at2"/>
<gene>
    <name evidence="7" type="ORF">EKH79_03910</name>
</gene>
<dbReference type="SUPFAM" id="SSF48498">
    <property type="entry name" value="Tetracyclin repressor-like, C-terminal domain"/>
    <property type="match status" value="1"/>
</dbReference>
<dbReference type="InterPro" id="IPR001647">
    <property type="entry name" value="HTH_TetR"/>
</dbReference>
<reference evidence="7 8" key="1">
    <citation type="submission" date="2018-12" db="EMBL/GenBank/DDBJ databases">
        <title>Dyella dinghuensis sp. nov. DHOA06 and Dyella choica sp. nov. 4M-K27, isolated from forest soil.</title>
        <authorList>
            <person name="Qiu L.-H."/>
            <person name="Gao Z.-H."/>
        </authorList>
    </citation>
    <scope>NUCLEOTIDE SEQUENCE [LARGE SCALE GENOMIC DNA]</scope>
    <source>
        <strain evidence="7 8">DHOA06</strain>
    </source>
</reference>
<evidence type="ECO:0000259" key="6">
    <source>
        <dbReference type="PROSITE" id="PS50977"/>
    </source>
</evidence>
<evidence type="ECO:0000256" key="3">
    <source>
        <dbReference type="ARBA" id="ARBA00023163"/>
    </source>
</evidence>
<evidence type="ECO:0000256" key="4">
    <source>
        <dbReference type="PROSITE-ProRule" id="PRU00335"/>
    </source>
</evidence>
<dbReference type="PANTHER" id="PTHR30055:SF146">
    <property type="entry name" value="HTH-TYPE TRANSCRIPTIONAL DUAL REGULATOR CECR"/>
    <property type="match status" value="1"/>
</dbReference>
<keyword evidence="3" id="KW-0804">Transcription</keyword>
<keyword evidence="2 4" id="KW-0238">DNA-binding</keyword>
<dbReference type="GO" id="GO:0000976">
    <property type="term" value="F:transcription cis-regulatory region binding"/>
    <property type="evidence" value="ECO:0007669"/>
    <property type="project" value="TreeGrafter"/>
</dbReference>
<accession>A0A3S0RFZ2</accession>
<dbReference type="Proteomes" id="UP000267077">
    <property type="component" value="Unassembled WGS sequence"/>
</dbReference>
<evidence type="ECO:0000313" key="7">
    <source>
        <dbReference type="EMBL" id="RUL66419.1"/>
    </source>
</evidence>
<name>A0A3S0RFZ2_9GAMM</name>
<keyword evidence="1" id="KW-0805">Transcription regulation</keyword>
<proteinExistence type="predicted"/>
<evidence type="ECO:0000256" key="5">
    <source>
        <dbReference type="SAM" id="MobiDB-lite"/>
    </source>
</evidence>
<dbReference type="GO" id="GO:0003700">
    <property type="term" value="F:DNA-binding transcription factor activity"/>
    <property type="evidence" value="ECO:0007669"/>
    <property type="project" value="TreeGrafter"/>
</dbReference>
<evidence type="ECO:0000256" key="2">
    <source>
        <dbReference type="ARBA" id="ARBA00023125"/>
    </source>
</evidence>
<dbReference type="PROSITE" id="PS50977">
    <property type="entry name" value="HTH_TETR_2"/>
    <property type="match status" value="1"/>
</dbReference>
<evidence type="ECO:0000256" key="1">
    <source>
        <dbReference type="ARBA" id="ARBA00023015"/>
    </source>
</evidence>
<comment type="caution">
    <text evidence="7">The sequence shown here is derived from an EMBL/GenBank/DDBJ whole genome shotgun (WGS) entry which is preliminary data.</text>
</comment>
<keyword evidence="8" id="KW-1185">Reference proteome</keyword>
<dbReference type="PRINTS" id="PR00455">
    <property type="entry name" value="HTHTETR"/>
</dbReference>
<dbReference type="Pfam" id="PF14246">
    <property type="entry name" value="TetR_C_7"/>
    <property type="match status" value="1"/>
</dbReference>
<feature type="domain" description="HTH tetR-type" evidence="6">
    <location>
        <begin position="27"/>
        <end position="87"/>
    </location>
</feature>
<dbReference type="AlphaFoldDB" id="A0A3S0RFZ2"/>
<dbReference type="Gene3D" id="1.10.357.10">
    <property type="entry name" value="Tetracycline Repressor, domain 2"/>
    <property type="match status" value="1"/>
</dbReference>
<organism evidence="7 8">
    <name type="scientific">Dyella dinghuensis</name>
    <dbReference type="NCBI Taxonomy" id="1920169"/>
    <lineage>
        <taxon>Bacteria</taxon>
        <taxon>Pseudomonadati</taxon>
        <taxon>Pseudomonadota</taxon>
        <taxon>Gammaproteobacteria</taxon>
        <taxon>Lysobacterales</taxon>
        <taxon>Rhodanobacteraceae</taxon>
        <taxon>Dyella</taxon>
    </lineage>
</organism>
<dbReference type="EMBL" id="RYZR01000003">
    <property type="protein sequence ID" value="RUL66419.1"/>
    <property type="molecule type" value="Genomic_DNA"/>
</dbReference>
<dbReference type="InterPro" id="IPR039536">
    <property type="entry name" value="TetR_C_Proteobacteria"/>
</dbReference>
<dbReference type="Pfam" id="PF00440">
    <property type="entry name" value="TetR_N"/>
    <property type="match status" value="1"/>
</dbReference>
<dbReference type="InterPro" id="IPR036271">
    <property type="entry name" value="Tet_transcr_reg_TetR-rel_C_sf"/>
</dbReference>
<protein>
    <submittedName>
        <fullName evidence="7">TetR family transcriptional regulator</fullName>
    </submittedName>
</protein>
<dbReference type="InterPro" id="IPR009057">
    <property type="entry name" value="Homeodomain-like_sf"/>
</dbReference>
<sequence length="230" mass="25358">MPRSPRRQSPDATRESNPATHTVSQAPDKAAAVLAGAREIFLALGFSAATTDMIQQAAGVSKSTVYSHYPNKEALFTAMVEAECEYALQTVRNLKFSDKDLESILEESARAYLDIVLSPESLALYRVVVAEAPRFPELARRFYVAGPGAMNGMVAELLDRATSKEELDFSSVGRDAAAALFVNMVRGEAQMQSLTHPNSRPSAAQRDRWVREAVASFLLAFRKFKTRVRR</sequence>
<feature type="region of interest" description="Disordered" evidence="5">
    <location>
        <begin position="1"/>
        <end position="25"/>
    </location>
</feature>
<dbReference type="SUPFAM" id="SSF46689">
    <property type="entry name" value="Homeodomain-like"/>
    <property type="match status" value="1"/>
</dbReference>